<sequence>MADNKFNAIDYTKMFGEFKMPAMAMPTVDMEAMMGTARRNYEAVAQANKLMAEGFQALAKRQAEVARTSFEEAWKATQEVMNAGSVEAKTEKQAEVMKAAVEKAVSNVRELSELAQKSQGEAFDVLNKRFIESVDEVKVLTAAK</sequence>
<dbReference type="InterPro" id="IPR010127">
    <property type="entry name" value="Phasin_subfam-1"/>
</dbReference>
<protein>
    <recommendedName>
        <fullName evidence="1">Phasin domain-containing protein</fullName>
    </recommendedName>
</protein>
<reference evidence="3" key="1">
    <citation type="journal article" date="2019" name="Int. J. Syst. Evol. Microbiol.">
        <title>The Global Catalogue of Microorganisms (GCM) 10K type strain sequencing project: providing services to taxonomists for standard genome sequencing and annotation.</title>
        <authorList>
            <consortium name="The Broad Institute Genomics Platform"/>
            <consortium name="The Broad Institute Genome Sequencing Center for Infectious Disease"/>
            <person name="Wu L."/>
            <person name="Ma J."/>
        </authorList>
    </citation>
    <scope>NUCLEOTIDE SEQUENCE [LARGE SCALE GENOMIC DNA]</scope>
    <source>
        <strain evidence="3">CGMCC 1.10188</strain>
    </source>
</reference>
<dbReference type="NCBIfam" id="TIGR01841">
    <property type="entry name" value="phasin"/>
    <property type="match status" value="1"/>
</dbReference>
<dbReference type="RefSeq" id="WP_188574055.1">
    <property type="nucleotide sequence ID" value="NZ_BMDZ01000001.1"/>
</dbReference>
<proteinExistence type="predicted"/>
<evidence type="ECO:0000259" key="1">
    <source>
        <dbReference type="Pfam" id="PF09361"/>
    </source>
</evidence>
<keyword evidence="3" id="KW-1185">Reference proteome</keyword>
<dbReference type="Pfam" id="PF09361">
    <property type="entry name" value="Phasin_2"/>
    <property type="match status" value="1"/>
</dbReference>
<name>A0ABQ1IA59_9PROT</name>
<comment type="caution">
    <text evidence="2">The sequence shown here is derived from an EMBL/GenBank/DDBJ whole genome shotgun (WGS) entry which is preliminary data.</text>
</comment>
<evidence type="ECO:0000313" key="3">
    <source>
        <dbReference type="Proteomes" id="UP000603352"/>
    </source>
</evidence>
<evidence type="ECO:0000313" key="2">
    <source>
        <dbReference type="EMBL" id="GGB24070.1"/>
    </source>
</evidence>
<accession>A0ABQ1IA59</accession>
<dbReference type="Proteomes" id="UP000603352">
    <property type="component" value="Unassembled WGS sequence"/>
</dbReference>
<dbReference type="InterPro" id="IPR018968">
    <property type="entry name" value="Phasin"/>
</dbReference>
<organism evidence="2 3">
    <name type="scientific">Tistrella bauzanensis</name>
    <dbReference type="NCBI Taxonomy" id="657419"/>
    <lineage>
        <taxon>Bacteria</taxon>
        <taxon>Pseudomonadati</taxon>
        <taxon>Pseudomonadota</taxon>
        <taxon>Alphaproteobacteria</taxon>
        <taxon>Geminicoccales</taxon>
        <taxon>Geminicoccaceae</taxon>
        <taxon>Tistrella</taxon>
    </lineage>
</organism>
<dbReference type="EMBL" id="BMDZ01000001">
    <property type="protein sequence ID" value="GGB24070.1"/>
    <property type="molecule type" value="Genomic_DNA"/>
</dbReference>
<gene>
    <name evidence="2" type="ORF">GCM10011505_01660</name>
</gene>
<feature type="domain" description="Phasin" evidence="1">
    <location>
        <begin position="31"/>
        <end position="130"/>
    </location>
</feature>